<keyword evidence="1" id="KW-0732">Signal</keyword>
<dbReference type="EMBL" id="CAJNIZ010000390">
    <property type="protein sequence ID" value="CAE7160845.1"/>
    <property type="molecule type" value="Genomic_DNA"/>
</dbReference>
<name>A0A812IMR9_SYMPI</name>
<proteinExistence type="predicted"/>
<evidence type="ECO:0000313" key="3">
    <source>
        <dbReference type="Proteomes" id="UP000649617"/>
    </source>
</evidence>
<organism evidence="2 3">
    <name type="scientific">Symbiodinium pilosum</name>
    <name type="common">Dinoflagellate</name>
    <dbReference type="NCBI Taxonomy" id="2952"/>
    <lineage>
        <taxon>Eukaryota</taxon>
        <taxon>Sar</taxon>
        <taxon>Alveolata</taxon>
        <taxon>Dinophyceae</taxon>
        <taxon>Suessiales</taxon>
        <taxon>Symbiodiniaceae</taxon>
        <taxon>Symbiodinium</taxon>
    </lineage>
</organism>
<feature type="non-terminal residue" evidence="2">
    <location>
        <position position="398"/>
    </location>
</feature>
<accession>A0A812IMR9</accession>
<dbReference type="OrthoDB" id="2747330at2759"/>
<reference evidence="2" key="1">
    <citation type="submission" date="2021-02" db="EMBL/GenBank/DDBJ databases">
        <authorList>
            <person name="Dougan E. K."/>
            <person name="Rhodes N."/>
            <person name="Thang M."/>
            <person name="Chan C."/>
        </authorList>
    </citation>
    <scope>NUCLEOTIDE SEQUENCE</scope>
</reference>
<dbReference type="SUPFAM" id="SSF50630">
    <property type="entry name" value="Acid proteases"/>
    <property type="match status" value="1"/>
</dbReference>
<gene>
    <name evidence="2" type="primary">ANKRD17</name>
    <name evidence="2" type="ORF">SPIL2461_LOCUS505</name>
</gene>
<protein>
    <submittedName>
        <fullName evidence="2">ANKRD17 protein</fullName>
    </submittedName>
</protein>
<evidence type="ECO:0000313" key="2">
    <source>
        <dbReference type="EMBL" id="CAE7160845.1"/>
    </source>
</evidence>
<sequence>GLNSPLSGPVEWENMRSLCVLWLASLQVQAAQSPLPRCDEDLSLSLLQARASALKGYTLPLEYASFRLLLRVSIGTLPARVLLLDTGSSTVAFCNTSLPETLPLSNQTGLKACEQYGPTTPGDYFKDGYVGPFFQGELTLGTGGASSTLRIPDARYAIFAAGSCAPHLCTGQPSEGIFGVAYRKRNKVYPAFANLASSCSNFAGDIEMLCPSTSASLLPPLMQELRMTPEGSEIFGVYWSGGSDGSLLLGPAATQTAHFDPRAPTARLDSGDGASGWYNANVMKIVIDDVEYSGLDCTKHARACIIDTGTPGLLLPYQLASWLGGFPSKLQFYLEGAHHQPPVVLDFDLTTMTSVGTVQVMDPPKAMWDPLLVLGLPLWAHYYTLFNLTGDTVSFTRH</sequence>
<comment type="caution">
    <text evidence="2">The sequence shown here is derived from an EMBL/GenBank/DDBJ whole genome shotgun (WGS) entry which is preliminary data.</text>
</comment>
<dbReference type="Proteomes" id="UP000649617">
    <property type="component" value="Unassembled WGS sequence"/>
</dbReference>
<feature type="chain" id="PRO_5032493544" evidence="1">
    <location>
        <begin position="31"/>
        <end position="398"/>
    </location>
</feature>
<evidence type="ECO:0000256" key="1">
    <source>
        <dbReference type="SAM" id="SignalP"/>
    </source>
</evidence>
<dbReference type="Gene3D" id="2.40.70.10">
    <property type="entry name" value="Acid Proteases"/>
    <property type="match status" value="1"/>
</dbReference>
<dbReference type="AlphaFoldDB" id="A0A812IMR9"/>
<keyword evidence="3" id="KW-1185">Reference proteome</keyword>
<feature type="signal peptide" evidence="1">
    <location>
        <begin position="1"/>
        <end position="30"/>
    </location>
</feature>
<dbReference type="InterPro" id="IPR021109">
    <property type="entry name" value="Peptidase_aspartic_dom_sf"/>
</dbReference>